<reference evidence="1 2" key="1">
    <citation type="submission" date="2011-05" db="EMBL/GenBank/DDBJ databases">
        <authorList>
            <person name="Sadunishvili T."/>
            <person name="Gaganidze D."/>
            <person name="Kropinski A.M."/>
            <person name="Lingohr E.J."/>
            <person name="Ghudumidze N."/>
            <person name="Kvesitadze G."/>
        </authorList>
    </citation>
    <scope>NUCLEOTIDE SEQUENCE [LARGE SCALE GENOMIC DNA]</scope>
</reference>
<gene>
    <name evidence="1" type="ORF">DIBBI_050</name>
</gene>
<name>I3PGY3_9CAUD</name>
<dbReference type="Proteomes" id="UP000005249">
    <property type="component" value="Segment"/>
</dbReference>
<sequence>MSATYFMSGVCYIKGTTQVARHFSGFITTTDCDPTTAHKEMERIQEGRAKESGKDVYVHIQQFNEVRAK</sequence>
<evidence type="ECO:0000313" key="2">
    <source>
        <dbReference type="Proteomes" id="UP000005249"/>
    </source>
</evidence>
<keyword evidence="2" id="KW-1185">Reference proteome</keyword>
<dbReference type="EMBL" id="JN022534">
    <property type="protein sequence ID" value="AEX65718.1"/>
    <property type="molecule type" value="Genomic_DNA"/>
</dbReference>
<accession>I3PGY3</accession>
<dbReference type="RefSeq" id="YP_006383657.1">
    <property type="nucleotide sequence ID" value="NC_017981.1"/>
</dbReference>
<dbReference type="KEGG" id="vg:12980199"/>
<proteinExistence type="predicted"/>
<evidence type="ECO:0000313" key="1">
    <source>
        <dbReference type="EMBL" id="AEX65718.1"/>
    </source>
</evidence>
<organism evidence="1 2">
    <name type="scientific">Xanthomonas phage vB_XveM_DIBBI</name>
    <dbReference type="NCBI Taxonomy" id="1129194"/>
    <lineage>
        <taxon>Viruses</taxon>
        <taxon>Duplodnaviria</taxon>
        <taxon>Heunggongvirae</taxon>
        <taxon>Uroviricota</taxon>
        <taxon>Caudoviricetes</taxon>
        <taxon>Dibbivirus</taxon>
        <taxon>Dibbivirus DIBBI</taxon>
    </lineage>
</organism>
<protein>
    <submittedName>
        <fullName evidence="1">Uncharacterized protein</fullName>
    </submittedName>
</protein>
<dbReference type="GeneID" id="12980199"/>